<keyword evidence="3" id="KW-0813">Transport</keyword>
<dbReference type="Pfam" id="PF01544">
    <property type="entry name" value="CorA"/>
    <property type="match status" value="1"/>
</dbReference>
<feature type="transmembrane region" description="Helical" evidence="8">
    <location>
        <begin position="213"/>
        <end position="233"/>
    </location>
</feature>
<evidence type="ECO:0000256" key="7">
    <source>
        <dbReference type="ARBA" id="ARBA00023136"/>
    </source>
</evidence>
<accession>X1BNI2</accession>
<dbReference type="Gene3D" id="3.30.460.20">
    <property type="entry name" value="CorA soluble domain-like"/>
    <property type="match status" value="1"/>
</dbReference>
<evidence type="ECO:0000256" key="4">
    <source>
        <dbReference type="ARBA" id="ARBA00022475"/>
    </source>
</evidence>
<protein>
    <recommendedName>
        <fullName evidence="10">Magnesium transport protein CorA</fullName>
    </recommendedName>
</protein>
<comment type="similarity">
    <text evidence="2">Belongs to the CorA metal ion transporter (MIT) (TC 1.A.35) family.</text>
</comment>
<comment type="caution">
    <text evidence="9">The sequence shown here is derived from an EMBL/GenBank/DDBJ whole genome shotgun (WGS) entry which is preliminary data.</text>
</comment>
<evidence type="ECO:0000256" key="1">
    <source>
        <dbReference type="ARBA" id="ARBA00004651"/>
    </source>
</evidence>
<dbReference type="SUPFAM" id="SSF144083">
    <property type="entry name" value="Magnesium transport protein CorA, transmembrane region"/>
    <property type="match status" value="1"/>
</dbReference>
<keyword evidence="7 8" id="KW-0472">Membrane</keyword>
<name>X1BNI2_9ZZZZ</name>
<evidence type="ECO:0000256" key="2">
    <source>
        <dbReference type="ARBA" id="ARBA00009765"/>
    </source>
</evidence>
<evidence type="ECO:0000256" key="5">
    <source>
        <dbReference type="ARBA" id="ARBA00022692"/>
    </source>
</evidence>
<dbReference type="Gene3D" id="1.20.58.340">
    <property type="entry name" value="Magnesium transport protein CorA, transmembrane region"/>
    <property type="match status" value="2"/>
</dbReference>
<comment type="subcellular location">
    <subcellularLocation>
        <location evidence="1">Cell membrane</location>
        <topology evidence="1">Multi-pass membrane protein</topology>
    </subcellularLocation>
</comment>
<keyword evidence="4" id="KW-1003">Cell membrane</keyword>
<dbReference type="InterPro" id="IPR045863">
    <property type="entry name" value="CorA_TM1_TM2"/>
</dbReference>
<gene>
    <name evidence="9" type="ORF">S01H4_02634</name>
</gene>
<evidence type="ECO:0000313" key="9">
    <source>
        <dbReference type="EMBL" id="GAG73696.1"/>
    </source>
</evidence>
<dbReference type="InterPro" id="IPR045861">
    <property type="entry name" value="CorA_cytoplasmic_dom"/>
</dbReference>
<dbReference type="GO" id="GO:0015095">
    <property type="term" value="F:magnesium ion transmembrane transporter activity"/>
    <property type="evidence" value="ECO:0007669"/>
    <property type="project" value="TreeGrafter"/>
</dbReference>
<sequence>HFPIFDKITKRLSPIQVNIFLGTNFLITIRKGYIKALNKTFEDVSKNKELLSKGSDYLLYKVIDDLVDYCFPILNKIRQNIQNAENTIFNGATRDTIKDILFIKRNIILFKNIIDPQRRILRGIEARDSEFISDELDVYFGDIVDHLDKIQDSLVSYGEMIESIHDAHQSIVSNRINEIMKILTIISVIMLPLTLISSIYGMNIGLPIAKNPFAFIIIFSVMVLMGLGMFFYFKIKHWI</sequence>
<feature type="non-terminal residue" evidence="9">
    <location>
        <position position="1"/>
    </location>
</feature>
<keyword evidence="6 8" id="KW-1133">Transmembrane helix</keyword>
<dbReference type="GO" id="GO:0015087">
    <property type="term" value="F:cobalt ion transmembrane transporter activity"/>
    <property type="evidence" value="ECO:0007669"/>
    <property type="project" value="TreeGrafter"/>
</dbReference>
<dbReference type="GO" id="GO:0000287">
    <property type="term" value="F:magnesium ion binding"/>
    <property type="evidence" value="ECO:0007669"/>
    <property type="project" value="TreeGrafter"/>
</dbReference>
<evidence type="ECO:0008006" key="10">
    <source>
        <dbReference type="Google" id="ProtNLM"/>
    </source>
</evidence>
<dbReference type="PANTHER" id="PTHR46494:SF1">
    <property type="entry name" value="CORA FAMILY METAL ION TRANSPORTER (EUROFUNG)"/>
    <property type="match status" value="1"/>
</dbReference>
<dbReference type="AlphaFoldDB" id="X1BNI2"/>
<dbReference type="PANTHER" id="PTHR46494">
    <property type="entry name" value="CORA FAMILY METAL ION TRANSPORTER (EUROFUNG)"/>
    <property type="match status" value="1"/>
</dbReference>
<dbReference type="InterPro" id="IPR002523">
    <property type="entry name" value="MgTranspt_CorA/ZnTranspt_ZntB"/>
</dbReference>
<dbReference type="EMBL" id="BART01000591">
    <property type="protein sequence ID" value="GAG73696.1"/>
    <property type="molecule type" value="Genomic_DNA"/>
</dbReference>
<dbReference type="GO" id="GO:0005886">
    <property type="term" value="C:plasma membrane"/>
    <property type="evidence" value="ECO:0007669"/>
    <property type="project" value="UniProtKB-SubCell"/>
</dbReference>
<evidence type="ECO:0000256" key="3">
    <source>
        <dbReference type="ARBA" id="ARBA00022448"/>
    </source>
</evidence>
<proteinExistence type="inferred from homology"/>
<reference evidence="9" key="1">
    <citation type="journal article" date="2014" name="Front. Microbiol.">
        <title>High frequency of phylogenetically diverse reductive dehalogenase-homologous genes in deep subseafloor sedimentary metagenomes.</title>
        <authorList>
            <person name="Kawai M."/>
            <person name="Futagami T."/>
            <person name="Toyoda A."/>
            <person name="Takaki Y."/>
            <person name="Nishi S."/>
            <person name="Hori S."/>
            <person name="Arai W."/>
            <person name="Tsubouchi T."/>
            <person name="Morono Y."/>
            <person name="Uchiyama I."/>
            <person name="Ito T."/>
            <person name="Fujiyama A."/>
            <person name="Inagaki F."/>
            <person name="Takami H."/>
        </authorList>
    </citation>
    <scope>NUCLEOTIDE SEQUENCE</scope>
    <source>
        <strain evidence="9">Expedition CK06-06</strain>
    </source>
</reference>
<evidence type="ECO:0000256" key="8">
    <source>
        <dbReference type="SAM" id="Phobius"/>
    </source>
</evidence>
<organism evidence="9">
    <name type="scientific">marine sediment metagenome</name>
    <dbReference type="NCBI Taxonomy" id="412755"/>
    <lineage>
        <taxon>unclassified sequences</taxon>
        <taxon>metagenomes</taxon>
        <taxon>ecological metagenomes</taxon>
    </lineage>
</organism>
<evidence type="ECO:0000256" key="6">
    <source>
        <dbReference type="ARBA" id="ARBA00022989"/>
    </source>
</evidence>
<keyword evidence="5 8" id="KW-0812">Transmembrane</keyword>
<dbReference type="GO" id="GO:0050897">
    <property type="term" value="F:cobalt ion binding"/>
    <property type="evidence" value="ECO:0007669"/>
    <property type="project" value="TreeGrafter"/>
</dbReference>
<feature type="transmembrane region" description="Helical" evidence="8">
    <location>
        <begin position="182"/>
        <end position="201"/>
    </location>
</feature>
<dbReference type="CDD" id="cd12822">
    <property type="entry name" value="TmCorA-like"/>
    <property type="match status" value="1"/>
</dbReference>
<dbReference type="SUPFAM" id="SSF143865">
    <property type="entry name" value="CorA soluble domain-like"/>
    <property type="match status" value="1"/>
</dbReference>